<dbReference type="OrthoDB" id="2692326at2759"/>
<dbReference type="Gene3D" id="3.80.10.10">
    <property type="entry name" value="Ribonuclease Inhibitor"/>
    <property type="match status" value="1"/>
</dbReference>
<sequence>MESIQSELVPSLLETLTSRIRTAGVVDASQLKGSQDEEIEILQLAFNAIQTYTTKTLAQLRSRRNQLAPVYRLPADVLSLVFRFADRRSKALESSPGANLPVCVASVCQAWRAVALDTPRLWTSIATGSVPLTDLFIKRSGNAPLNIFIDTDKTPLSKRAPFLFEHINRWASLKLTGSQLLDQSALQCLRRPAPALEVLEVCHNNNLWLHGACTTVDKLFGGEAPKLREISLTSFHLPLTLSVFSGLTKLELTRIRYTRDSVFSQLLCAIEASPALRSLRLAEIFFDFEPDLDKLSLSAPGAIDSSRLRYLSLRLLDPWVIKFILSRIVLSSRSLLDLVLHDMQPDESLGDLFPSNPTNLHNLGATGHVLFHASPFGDMCLLRGFSQYRGTTLAITVTGGPGNGPVQRILSSLGPTLSTMPLEMVTIDRYVNRKWSTAALIRTLNSFPTLGILHLRNCHPKFVQALTVTLSSHPCPNMNTLIVSGCPIPDGALISTVLSRTAYNKGLQRNVTPLMGLVLCGPLNASMVVRAVLSTHLEVSWHKDDLSAPDELEGE</sequence>
<evidence type="ECO:0000259" key="1">
    <source>
        <dbReference type="Pfam" id="PF12937"/>
    </source>
</evidence>
<dbReference type="HOGENOM" id="CLU_024199_1_2_1"/>
<dbReference type="InParanoid" id="A0A067MCF4"/>
<evidence type="ECO:0000313" key="2">
    <source>
        <dbReference type="EMBL" id="KDQ13428.1"/>
    </source>
</evidence>
<gene>
    <name evidence="2" type="ORF">BOTBODRAFT_33450</name>
</gene>
<accession>A0A067MCF4</accession>
<dbReference type="Gene3D" id="1.20.1280.50">
    <property type="match status" value="1"/>
</dbReference>
<feature type="domain" description="F-box" evidence="1">
    <location>
        <begin position="72"/>
        <end position="125"/>
    </location>
</feature>
<dbReference type="Pfam" id="PF12937">
    <property type="entry name" value="F-box-like"/>
    <property type="match status" value="1"/>
</dbReference>
<proteinExistence type="predicted"/>
<dbReference type="EMBL" id="KL198043">
    <property type="protein sequence ID" value="KDQ13428.1"/>
    <property type="molecule type" value="Genomic_DNA"/>
</dbReference>
<name>A0A067MCF4_BOTB1</name>
<dbReference type="AlphaFoldDB" id="A0A067MCF4"/>
<keyword evidence="3" id="KW-1185">Reference proteome</keyword>
<dbReference type="Proteomes" id="UP000027195">
    <property type="component" value="Unassembled WGS sequence"/>
</dbReference>
<protein>
    <recommendedName>
        <fullName evidence="1">F-box domain-containing protein</fullName>
    </recommendedName>
</protein>
<organism evidence="2 3">
    <name type="scientific">Botryobasidium botryosum (strain FD-172 SS1)</name>
    <dbReference type="NCBI Taxonomy" id="930990"/>
    <lineage>
        <taxon>Eukaryota</taxon>
        <taxon>Fungi</taxon>
        <taxon>Dikarya</taxon>
        <taxon>Basidiomycota</taxon>
        <taxon>Agaricomycotina</taxon>
        <taxon>Agaricomycetes</taxon>
        <taxon>Cantharellales</taxon>
        <taxon>Botryobasidiaceae</taxon>
        <taxon>Botryobasidium</taxon>
    </lineage>
</organism>
<dbReference type="InterPro" id="IPR001810">
    <property type="entry name" value="F-box_dom"/>
</dbReference>
<dbReference type="SUPFAM" id="SSF52047">
    <property type="entry name" value="RNI-like"/>
    <property type="match status" value="1"/>
</dbReference>
<reference evidence="3" key="1">
    <citation type="journal article" date="2014" name="Proc. Natl. Acad. Sci. U.S.A.">
        <title>Extensive sampling of basidiomycete genomes demonstrates inadequacy of the white-rot/brown-rot paradigm for wood decay fungi.</title>
        <authorList>
            <person name="Riley R."/>
            <person name="Salamov A.A."/>
            <person name="Brown D.W."/>
            <person name="Nagy L.G."/>
            <person name="Floudas D."/>
            <person name="Held B.W."/>
            <person name="Levasseur A."/>
            <person name="Lombard V."/>
            <person name="Morin E."/>
            <person name="Otillar R."/>
            <person name="Lindquist E.A."/>
            <person name="Sun H."/>
            <person name="LaButti K.M."/>
            <person name="Schmutz J."/>
            <person name="Jabbour D."/>
            <person name="Luo H."/>
            <person name="Baker S.E."/>
            <person name="Pisabarro A.G."/>
            <person name="Walton J.D."/>
            <person name="Blanchette R.A."/>
            <person name="Henrissat B."/>
            <person name="Martin F."/>
            <person name="Cullen D."/>
            <person name="Hibbett D.S."/>
            <person name="Grigoriev I.V."/>
        </authorList>
    </citation>
    <scope>NUCLEOTIDE SEQUENCE [LARGE SCALE GENOMIC DNA]</scope>
    <source>
        <strain evidence="3">FD-172 SS1</strain>
    </source>
</reference>
<dbReference type="STRING" id="930990.A0A067MCF4"/>
<evidence type="ECO:0000313" key="3">
    <source>
        <dbReference type="Proteomes" id="UP000027195"/>
    </source>
</evidence>
<dbReference type="InterPro" id="IPR032675">
    <property type="entry name" value="LRR_dom_sf"/>
</dbReference>